<dbReference type="AlphaFoldDB" id="A0A1X7HU79"/>
<name>A0A1X7HU79_HALWD</name>
<keyword evidence="3" id="KW-1185">Reference proteome</keyword>
<feature type="region of interest" description="Disordered" evidence="1">
    <location>
        <begin position="361"/>
        <end position="392"/>
    </location>
</feature>
<dbReference type="EMBL" id="AM180088">
    <property type="protein sequence ID" value="SMG03265.1"/>
    <property type="molecule type" value="Genomic_DNA"/>
</dbReference>
<feature type="compositionally biased region" description="Polar residues" evidence="1">
    <location>
        <begin position="361"/>
        <end position="374"/>
    </location>
</feature>
<dbReference type="GeneID" id="4194574"/>
<organism evidence="2 3">
    <name type="scientific">Haloquadratum walsbyi (strain DSM 16790 / HBSQ001)</name>
    <dbReference type="NCBI Taxonomy" id="362976"/>
    <lineage>
        <taxon>Archaea</taxon>
        <taxon>Methanobacteriati</taxon>
        <taxon>Methanobacteriota</taxon>
        <taxon>Stenosarchaea group</taxon>
        <taxon>Halobacteria</taxon>
        <taxon>Halobacteriales</taxon>
        <taxon>Haloferacaceae</taxon>
        <taxon>Haloquadratum</taxon>
    </lineage>
</organism>
<sequence length="996" mass="111687">MHTYNQQQGVRKIIPGGNLSAAGITITGVTPQMTEWIPNLLDNLLPSSVESVRGFIHEENPAVLAHERYNPVLRRLQEDIDFEHQRWHTTTDCWSDAKAEAVEYVNSLVEFAVKYNDVNEDELDQLSGYHRERYNSLKDTLTTISTGRGPLNAGVEALVKGPARLHNEVDDTPQPITLMFDGESWSTLDDRGTGARALTAIAALGSAFDIRLIISPTLDAAIERRYPDWYDAHLGLTDTHETSTTECPGDDGHQPSSDQLNLAWEAIQNLSEESGRVRLLGNLPVDGSRDYRDLKRDDEIDVESGTVGRYILDLEEFGLVDIDRRGQYNSASLTQIGQTAVEQYITTDNRVIHPAQSTLETHLTPTSQPQTSTVYPAHMNTGKGEGEGEGDRPETAEEWVAATGTPSDGADYVQWLNGPSGVLDAWGMHQRYLAGRRDRGVTLVDDCIDRFEDGRVSYLSCFDDELLVTTQWGGPIPTLGRLAGTLLSDKALNKVLTPSRLGSEFEKIDNSVVEKLEREAGEVIRWGHQIGWFGKDEEDYDGWRDRIGTVRSLCLKRVGELTNSDDTEARTELIRDLHGLIASATQLYYAAGVDVTINIRVPDTKMLIRDERRCNDFLDFARYTIPKQPAYGIHSGYRMLLEDRPDKLKRRLPYDIADADSTMHLTASWVFSGPTMTNLHGDIECAIDQEADELREAIASGRESAPVMEIPVRIGNSYSAIRDLVEEYASAKSYQVAHQGDIHRGKQDLERLVRLFLRVLGTEDQPHRACPHDVVEAMLHIAQSTQNYDFLTIQDVSFGLSNLPTKRLLPELPPTATKLLKTLLNANDPMGRSEITDTADISESSYDRYINELAAWDIIEPREVNGHRRWEAHLEPWWTPQSDREEPFADPDSDTGILYDEFPRDVASAVMCHLITHYDLPDLKTAYIEGIRPGDDIKTLFDDHDRLKRWWPFLWGAFADSDEIKTGSDDAAGSDSTVVCLGHSPESVTRYSPIPM</sequence>
<dbReference type="Proteomes" id="UP000001975">
    <property type="component" value="Chromosome"/>
</dbReference>
<dbReference type="KEGG" id="hwa:HQ_3590A"/>
<reference evidence="2 3" key="1">
    <citation type="journal article" date="2006" name="BMC Genomics">
        <title>The genome of the square archaeon Haloquadratum walsbyi: life at the limits of water activity.</title>
        <authorList>
            <person name="Bolhuis H.H."/>
            <person name="Palm P.P."/>
            <person name="Wende A.W."/>
            <person name="Falb M.M."/>
            <person name="Rampp M.M."/>
            <person name="Rodriguez-Valera F.F."/>
            <person name="Pfeiffer F.F."/>
            <person name="Oesterhelt D.D."/>
        </authorList>
    </citation>
    <scope>NUCLEOTIDE SEQUENCE [LARGE SCALE GENOMIC DNA]</scope>
    <source>
        <strain evidence="3">DSM 16790 / HBSQ001</strain>
    </source>
</reference>
<gene>
    <name evidence="2" type="primary">repH</name>
    <name evidence="2" type="ordered locus">HQ_3590A</name>
</gene>
<evidence type="ECO:0000313" key="3">
    <source>
        <dbReference type="Proteomes" id="UP000001975"/>
    </source>
</evidence>
<accession>A0A1X7HU79</accession>
<dbReference type="RefSeq" id="WP_011572765.1">
    <property type="nucleotide sequence ID" value="NC_008212.1"/>
</dbReference>
<evidence type="ECO:0000256" key="1">
    <source>
        <dbReference type="SAM" id="MobiDB-lite"/>
    </source>
</evidence>
<protein>
    <submittedName>
        <fullName evidence="2">Plasmid replication protein RepH</fullName>
    </submittedName>
</protein>
<evidence type="ECO:0000313" key="2">
    <source>
        <dbReference type="EMBL" id="SMG03265.1"/>
    </source>
</evidence>
<proteinExistence type="predicted"/>